<dbReference type="PATRIC" id="fig|28229.4.peg.975"/>
<comment type="caution">
    <text evidence="3">The sequence shown here is derived from an EMBL/GenBank/DDBJ whole genome shotgun (WGS) entry which is preliminary data.</text>
</comment>
<name>A0A099KW17_COLPS</name>
<dbReference type="Gene3D" id="3.10.350.10">
    <property type="entry name" value="LysM domain"/>
    <property type="match status" value="1"/>
</dbReference>
<dbReference type="PANTHER" id="PTHR34700:SF4">
    <property type="entry name" value="PHAGE-LIKE ELEMENT PBSX PROTEIN XKDP"/>
    <property type="match status" value="1"/>
</dbReference>
<proteinExistence type="predicted"/>
<dbReference type="CDD" id="cd00118">
    <property type="entry name" value="LysM"/>
    <property type="match status" value="1"/>
</dbReference>
<evidence type="ECO:0000256" key="1">
    <source>
        <dbReference type="SAM" id="SignalP"/>
    </source>
</evidence>
<dbReference type="AlphaFoldDB" id="A0A099KW17"/>
<dbReference type="SUPFAM" id="SSF54106">
    <property type="entry name" value="LysM domain"/>
    <property type="match status" value="1"/>
</dbReference>
<dbReference type="Proteomes" id="UP000029843">
    <property type="component" value="Unassembled WGS sequence"/>
</dbReference>
<sequence precursor="true">MLKKIVLTLSLISCSLVAFADQIKLNDDAPKTHVVVKGDTLWDISALFLEQPWLWPKLWRLNPEINNPHLIYPGDVLKLVFDENGEPMLVVEPVKPSYKWSPKIRQEKKKDSAITLLPLEVIAPFVRYDHLFTEDELEELPHIIGSDEGYRMTTKDFKVYVNADLEVAQSYAIYDKGEELFDPDTEDSLGFYVNLVGTGQVIKRGDIDNDVPSTLNVGSVKREIHSGDIVVPVNEGQLLPAIFSMKAANESLRGAIVKATSNGREFAKLEVVMINRGIDHQVTVGDVMAIKRTSPAVVDTGDGPIYSIESSRWNKLTGSDYKMPEEQLGELMVFKVYQKASMALILHTEKPARINDSITAPD</sequence>
<dbReference type="SMART" id="SM00257">
    <property type="entry name" value="LysM"/>
    <property type="match status" value="1"/>
</dbReference>
<keyword evidence="1" id="KW-0732">Signal</keyword>
<dbReference type="InterPro" id="IPR036779">
    <property type="entry name" value="LysM_dom_sf"/>
</dbReference>
<evidence type="ECO:0000313" key="4">
    <source>
        <dbReference type="Proteomes" id="UP000029843"/>
    </source>
</evidence>
<dbReference type="PROSITE" id="PS51782">
    <property type="entry name" value="LYSM"/>
    <property type="match status" value="1"/>
</dbReference>
<reference evidence="3 4" key="1">
    <citation type="submission" date="2014-08" db="EMBL/GenBank/DDBJ databases">
        <title>Genomic and Phenotypic Diversity of Colwellia psychrerythraea strains from Disparate Marine Basins.</title>
        <authorList>
            <person name="Techtmann S.M."/>
            <person name="Stelling S.C."/>
            <person name="Utturkar S.M."/>
            <person name="Alshibli N."/>
            <person name="Harris A."/>
            <person name="Brown S.D."/>
            <person name="Hazen T.C."/>
        </authorList>
    </citation>
    <scope>NUCLEOTIDE SEQUENCE [LARGE SCALE GENOMIC DNA]</scope>
    <source>
        <strain evidence="3 4">ND2E</strain>
    </source>
</reference>
<protein>
    <submittedName>
        <fullName evidence="3">Peptidoglycan-binding lysin domain-containing protein</fullName>
    </submittedName>
</protein>
<dbReference type="Pfam" id="PF01476">
    <property type="entry name" value="LysM"/>
    <property type="match status" value="1"/>
</dbReference>
<feature type="chain" id="PRO_5001949024" evidence="1">
    <location>
        <begin position="21"/>
        <end position="362"/>
    </location>
</feature>
<dbReference type="OrthoDB" id="9765158at2"/>
<dbReference type="InterPro" id="IPR018392">
    <property type="entry name" value="LysM"/>
</dbReference>
<dbReference type="EMBL" id="JQED01000005">
    <property type="protein sequence ID" value="KGJ94766.1"/>
    <property type="molecule type" value="Genomic_DNA"/>
</dbReference>
<feature type="domain" description="LysM" evidence="2">
    <location>
        <begin position="31"/>
        <end position="79"/>
    </location>
</feature>
<dbReference type="PANTHER" id="PTHR34700">
    <property type="entry name" value="POTASSIUM BINDING PROTEIN KBP"/>
    <property type="match status" value="1"/>
</dbReference>
<feature type="signal peptide" evidence="1">
    <location>
        <begin position="1"/>
        <end position="20"/>
    </location>
</feature>
<evidence type="ECO:0000313" key="3">
    <source>
        <dbReference type="EMBL" id="KGJ94766.1"/>
    </source>
</evidence>
<gene>
    <name evidence="3" type="ORF">ND2E_1955</name>
</gene>
<dbReference type="InterPro" id="IPR052196">
    <property type="entry name" value="Bact_Kbp"/>
</dbReference>
<organism evidence="3 4">
    <name type="scientific">Colwellia psychrerythraea</name>
    <name type="common">Vibrio psychroerythus</name>
    <dbReference type="NCBI Taxonomy" id="28229"/>
    <lineage>
        <taxon>Bacteria</taxon>
        <taxon>Pseudomonadati</taxon>
        <taxon>Pseudomonadota</taxon>
        <taxon>Gammaproteobacteria</taxon>
        <taxon>Alteromonadales</taxon>
        <taxon>Colwelliaceae</taxon>
        <taxon>Colwellia</taxon>
    </lineage>
</organism>
<evidence type="ECO:0000259" key="2">
    <source>
        <dbReference type="PROSITE" id="PS51782"/>
    </source>
</evidence>
<accession>A0A099KW17</accession>
<dbReference type="RefSeq" id="WP_033092671.1">
    <property type="nucleotide sequence ID" value="NZ_JQED01000005.1"/>
</dbReference>